<keyword evidence="3" id="KW-0325">Glycoprotein</keyword>
<dbReference type="PANTHER" id="PTHR11475:SF4">
    <property type="entry name" value="CHORION PEROXIDASE"/>
    <property type="match status" value="1"/>
</dbReference>
<evidence type="ECO:0000313" key="6">
    <source>
        <dbReference type="Proteomes" id="UP000053235"/>
    </source>
</evidence>
<dbReference type="GO" id="GO:0005509">
    <property type="term" value="F:calcium ion binding"/>
    <property type="evidence" value="ECO:0007669"/>
    <property type="project" value="InterPro"/>
</dbReference>
<evidence type="ECO:0000256" key="4">
    <source>
        <dbReference type="SAM" id="MobiDB-lite"/>
    </source>
</evidence>
<comment type="subcellular location">
    <subcellularLocation>
        <location evidence="1">Secreted</location>
    </subcellularLocation>
</comment>
<dbReference type="PROSITE" id="PS50292">
    <property type="entry name" value="PEROXIDASE_3"/>
    <property type="match status" value="1"/>
</dbReference>
<keyword evidence="2" id="KW-0964">Secreted</keyword>
<dbReference type="PRINTS" id="PR00313">
    <property type="entry name" value="CABNDNGRPT"/>
</dbReference>
<dbReference type="Pfam" id="PF00353">
    <property type="entry name" value="HemolysinCabind"/>
    <property type="match status" value="2"/>
</dbReference>
<dbReference type="Proteomes" id="UP000053235">
    <property type="component" value="Unassembled WGS sequence"/>
</dbReference>
<dbReference type="CDD" id="cd09822">
    <property type="entry name" value="peroxinectin_like_bacterial"/>
    <property type="match status" value="1"/>
</dbReference>
<dbReference type="SUPFAM" id="SSF51120">
    <property type="entry name" value="beta-Roll"/>
    <property type="match status" value="1"/>
</dbReference>
<dbReference type="RefSeq" id="WP_055672450.1">
    <property type="nucleotide sequence ID" value="NZ_CXWD01000011.1"/>
</dbReference>
<dbReference type="PANTHER" id="PTHR11475">
    <property type="entry name" value="OXIDASE/PEROXIDASE"/>
    <property type="match status" value="1"/>
</dbReference>
<dbReference type="InterPro" id="IPR019791">
    <property type="entry name" value="Haem_peroxidase_animal"/>
</dbReference>
<dbReference type="STRING" id="388408.LAX5112_02932"/>
<sequence length="689" mass="72942">MPRSSQDQRRDQQNPDQPQNQQSAPNTLAQIQANLIAALETRSIDGSSSHETNIDWGSAGQQMLRLTDANYTEGIGSIATDLPNARAVSNAVAQQTEDEPNSFGLSDMFWVWGQFIDHDITLTGSEGFEFAPIVVPAGDSDFDPTGTGEAIIPFTRAGFDDGTGATSARQYSNEITAFIDASMVYGSDAETAAALRGDGGTLLLTDNNLLIEPETGGVLAGEVRAAENVALTSMHTLFAREHNLWVDRLARQDPSMNSDELYDAARIIIEAEIQAITYNEFLPLLLGEDAITDYAGYNPDINPGISVEFATAAFRFGHSLLSSSIQRLDRDGDTIAAGDLSLSEAFFNPSEIAENGGIDPLLRGLADGMAQELDTHIVEDVRSFLFGVPGSGGLDLAALNIERGRDLGVASYNDLREALGLQRAANFSDITSDAALAAQLASIYGSVDQVDAWIGGLAEDPSGNGIVGELFATILLDQFLRLRDGDPFWSQGLDLPQAQIDALWSTTLADVIERNTDIRSIQDNVMLAYDRLGGTNRDDALIGSEERDLILGNRGNDVLDGASGDDQLEGQDGNDVLFGQAGNDLLYGGDGNDVLVGGTGNDTLDGGRGSDAFVFDGAFGSDTVTDFSTSNRNGDILQIGGAGFSSSAEILALAADTDAGAVFSFSDSLSITLLGVSVSQLDASDIQII</sequence>
<feature type="compositionally biased region" description="Low complexity" evidence="4">
    <location>
        <begin position="14"/>
        <end position="25"/>
    </location>
</feature>
<feature type="compositionally biased region" description="Basic and acidic residues" evidence="4">
    <location>
        <begin position="1"/>
        <end position="13"/>
    </location>
</feature>
<dbReference type="GO" id="GO:0004601">
    <property type="term" value="F:peroxidase activity"/>
    <property type="evidence" value="ECO:0007669"/>
    <property type="project" value="InterPro"/>
</dbReference>
<evidence type="ECO:0000256" key="1">
    <source>
        <dbReference type="ARBA" id="ARBA00004613"/>
    </source>
</evidence>
<dbReference type="PRINTS" id="PR00457">
    <property type="entry name" value="ANPEROXIDASE"/>
</dbReference>
<proteinExistence type="predicted"/>
<evidence type="ECO:0000256" key="2">
    <source>
        <dbReference type="ARBA" id="ARBA00022525"/>
    </source>
</evidence>
<dbReference type="GO" id="GO:0005576">
    <property type="term" value="C:extracellular region"/>
    <property type="evidence" value="ECO:0007669"/>
    <property type="project" value="UniProtKB-SubCell"/>
</dbReference>
<dbReference type="Pfam" id="PF03098">
    <property type="entry name" value="An_peroxidase"/>
    <property type="match status" value="1"/>
</dbReference>
<dbReference type="AlphaFoldDB" id="A0A0M7ABM4"/>
<evidence type="ECO:0000313" key="5">
    <source>
        <dbReference type="EMBL" id="CTQ71796.1"/>
    </source>
</evidence>
<protein>
    <submittedName>
        <fullName evidence="5">Hemolysin IA</fullName>
    </submittedName>
</protein>
<organism evidence="5 6">
    <name type="scientific">Roseibium alexandrii</name>
    <dbReference type="NCBI Taxonomy" id="388408"/>
    <lineage>
        <taxon>Bacteria</taxon>
        <taxon>Pseudomonadati</taxon>
        <taxon>Pseudomonadota</taxon>
        <taxon>Alphaproteobacteria</taxon>
        <taxon>Hyphomicrobiales</taxon>
        <taxon>Stappiaceae</taxon>
        <taxon>Roseibium</taxon>
    </lineage>
</organism>
<dbReference type="Gene3D" id="1.10.640.10">
    <property type="entry name" value="Haem peroxidase domain superfamily, animal type"/>
    <property type="match status" value="1"/>
</dbReference>
<dbReference type="InterPro" id="IPR001343">
    <property type="entry name" value="Hemolysn_Ca-bd"/>
</dbReference>
<dbReference type="GO" id="GO:0006979">
    <property type="term" value="P:response to oxidative stress"/>
    <property type="evidence" value="ECO:0007669"/>
    <property type="project" value="InterPro"/>
</dbReference>
<dbReference type="SUPFAM" id="SSF48113">
    <property type="entry name" value="Heme-dependent peroxidases"/>
    <property type="match status" value="1"/>
</dbReference>
<dbReference type="PROSITE" id="PS00330">
    <property type="entry name" value="HEMOLYSIN_CALCIUM"/>
    <property type="match status" value="3"/>
</dbReference>
<dbReference type="InterPro" id="IPR037120">
    <property type="entry name" value="Haem_peroxidase_sf_animal"/>
</dbReference>
<name>A0A0M7ABM4_9HYPH</name>
<gene>
    <name evidence="5" type="primary">apxIA_2</name>
    <name evidence="5" type="ORF">LAX5112_02932</name>
</gene>
<dbReference type="OrthoDB" id="9765610at2"/>
<evidence type="ECO:0000256" key="3">
    <source>
        <dbReference type="ARBA" id="ARBA00023180"/>
    </source>
</evidence>
<dbReference type="GO" id="GO:0020037">
    <property type="term" value="F:heme binding"/>
    <property type="evidence" value="ECO:0007669"/>
    <property type="project" value="InterPro"/>
</dbReference>
<keyword evidence="6" id="KW-1185">Reference proteome</keyword>
<dbReference type="InterPro" id="IPR011049">
    <property type="entry name" value="Serralysin-like_metalloprot_C"/>
</dbReference>
<dbReference type="Gene3D" id="2.150.10.10">
    <property type="entry name" value="Serralysin-like metalloprotease, C-terminal"/>
    <property type="match status" value="1"/>
</dbReference>
<dbReference type="InterPro" id="IPR010255">
    <property type="entry name" value="Haem_peroxidase_sf"/>
</dbReference>
<dbReference type="EMBL" id="CXWD01000011">
    <property type="protein sequence ID" value="CTQ71796.1"/>
    <property type="molecule type" value="Genomic_DNA"/>
</dbReference>
<reference evidence="6" key="1">
    <citation type="submission" date="2015-07" db="EMBL/GenBank/DDBJ databases">
        <authorList>
            <person name="Rodrigo-Torres Lidia"/>
            <person name="Arahal R.David."/>
        </authorList>
    </citation>
    <scope>NUCLEOTIDE SEQUENCE [LARGE SCALE GENOMIC DNA]</scope>
    <source>
        <strain evidence="6">CECT 5112</strain>
    </source>
</reference>
<dbReference type="InterPro" id="IPR018511">
    <property type="entry name" value="Hemolysin-typ_Ca-bd_CS"/>
</dbReference>
<feature type="region of interest" description="Disordered" evidence="4">
    <location>
        <begin position="1"/>
        <end position="25"/>
    </location>
</feature>
<accession>A0A0M7ABM4</accession>